<sequence>MKLKHFNLSIGTQIMKALGEESRIRIMHLLYENEEMCISDIELVLDFTQTKTSRHLIYMKNAGLLNVRKVDQWSFYSIKEELMGIIETIFKYMERDAQLIEDQETYRTLSSNRELAMNKIERRRMSHHYPEGD</sequence>
<dbReference type="PROSITE" id="PS50987">
    <property type="entry name" value="HTH_ARSR_2"/>
    <property type="match status" value="1"/>
</dbReference>
<keyword evidence="6" id="KW-1185">Reference proteome</keyword>
<organism evidence="5 6">
    <name type="scientific">Flammeovirga agarivorans</name>
    <dbReference type="NCBI Taxonomy" id="2726742"/>
    <lineage>
        <taxon>Bacteria</taxon>
        <taxon>Pseudomonadati</taxon>
        <taxon>Bacteroidota</taxon>
        <taxon>Cytophagia</taxon>
        <taxon>Cytophagales</taxon>
        <taxon>Flammeovirgaceae</taxon>
        <taxon>Flammeovirga</taxon>
    </lineage>
</organism>
<dbReference type="NCBIfam" id="NF033788">
    <property type="entry name" value="HTH_metalloreg"/>
    <property type="match status" value="1"/>
</dbReference>
<dbReference type="PANTHER" id="PTHR33154:SF18">
    <property type="entry name" value="ARSENICAL RESISTANCE OPERON REPRESSOR"/>
    <property type="match status" value="1"/>
</dbReference>
<evidence type="ECO:0000256" key="3">
    <source>
        <dbReference type="ARBA" id="ARBA00023163"/>
    </source>
</evidence>
<evidence type="ECO:0000256" key="1">
    <source>
        <dbReference type="ARBA" id="ARBA00023015"/>
    </source>
</evidence>
<dbReference type="PANTHER" id="PTHR33154">
    <property type="entry name" value="TRANSCRIPTIONAL REGULATOR, ARSR FAMILY"/>
    <property type="match status" value="1"/>
</dbReference>
<gene>
    <name evidence="5" type="ORF">HGP29_25890</name>
</gene>
<dbReference type="InterPro" id="IPR036390">
    <property type="entry name" value="WH_DNA-bd_sf"/>
</dbReference>
<dbReference type="InterPro" id="IPR001845">
    <property type="entry name" value="HTH_ArsR_DNA-bd_dom"/>
</dbReference>
<dbReference type="GO" id="GO:0003677">
    <property type="term" value="F:DNA binding"/>
    <property type="evidence" value="ECO:0007669"/>
    <property type="project" value="UniProtKB-KW"/>
</dbReference>
<dbReference type="SUPFAM" id="SSF46785">
    <property type="entry name" value="Winged helix' DNA-binding domain"/>
    <property type="match status" value="1"/>
</dbReference>
<comment type="caution">
    <text evidence="5">The sequence shown here is derived from an EMBL/GenBank/DDBJ whole genome shotgun (WGS) entry which is preliminary data.</text>
</comment>
<dbReference type="Gene3D" id="1.10.10.10">
    <property type="entry name" value="Winged helix-like DNA-binding domain superfamily/Winged helix DNA-binding domain"/>
    <property type="match status" value="1"/>
</dbReference>
<evidence type="ECO:0000313" key="6">
    <source>
        <dbReference type="Proteomes" id="UP000585050"/>
    </source>
</evidence>
<dbReference type="AlphaFoldDB" id="A0A7X8SQR8"/>
<dbReference type="PRINTS" id="PR00778">
    <property type="entry name" value="HTHARSR"/>
</dbReference>
<keyword evidence="3" id="KW-0804">Transcription</keyword>
<dbReference type="SMART" id="SM00418">
    <property type="entry name" value="HTH_ARSR"/>
    <property type="match status" value="1"/>
</dbReference>
<dbReference type="Pfam" id="PF01022">
    <property type="entry name" value="HTH_5"/>
    <property type="match status" value="1"/>
</dbReference>
<dbReference type="InterPro" id="IPR036388">
    <property type="entry name" value="WH-like_DNA-bd_sf"/>
</dbReference>
<dbReference type="RefSeq" id="WP_168885372.1">
    <property type="nucleotide sequence ID" value="NZ_JABAIL010000014.1"/>
</dbReference>
<reference evidence="5 6" key="1">
    <citation type="submission" date="2020-04" db="EMBL/GenBank/DDBJ databases">
        <title>Flammeovirga sp. SR4, a novel species isolated from seawater.</title>
        <authorList>
            <person name="Wang X."/>
        </authorList>
    </citation>
    <scope>NUCLEOTIDE SEQUENCE [LARGE SCALE GENOMIC DNA]</scope>
    <source>
        <strain evidence="5 6">SR4</strain>
    </source>
</reference>
<proteinExistence type="predicted"/>
<dbReference type="InterPro" id="IPR018334">
    <property type="entry name" value="ArsR_HTH"/>
</dbReference>
<dbReference type="InterPro" id="IPR011991">
    <property type="entry name" value="ArsR-like_HTH"/>
</dbReference>
<evidence type="ECO:0000259" key="4">
    <source>
        <dbReference type="PROSITE" id="PS50987"/>
    </source>
</evidence>
<dbReference type="CDD" id="cd00090">
    <property type="entry name" value="HTH_ARSR"/>
    <property type="match status" value="1"/>
</dbReference>
<evidence type="ECO:0000256" key="2">
    <source>
        <dbReference type="ARBA" id="ARBA00023125"/>
    </source>
</evidence>
<feature type="domain" description="HTH arsR-type" evidence="4">
    <location>
        <begin position="3"/>
        <end position="97"/>
    </location>
</feature>
<dbReference type="InterPro" id="IPR051081">
    <property type="entry name" value="HTH_MetalResp_TranReg"/>
</dbReference>
<dbReference type="Proteomes" id="UP000585050">
    <property type="component" value="Unassembled WGS sequence"/>
</dbReference>
<accession>A0A7X8SQR8</accession>
<dbReference type="EMBL" id="JABAIL010000014">
    <property type="protein sequence ID" value="NLR94663.1"/>
    <property type="molecule type" value="Genomic_DNA"/>
</dbReference>
<keyword evidence="2" id="KW-0238">DNA-binding</keyword>
<dbReference type="PROSITE" id="PS00846">
    <property type="entry name" value="HTH_ARSR_1"/>
    <property type="match status" value="1"/>
</dbReference>
<name>A0A7X8SQR8_9BACT</name>
<protein>
    <submittedName>
        <fullName evidence="5">Metalloregulator ArsR/SmtB family transcription factor</fullName>
    </submittedName>
</protein>
<dbReference type="GO" id="GO:0003700">
    <property type="term" value="F:DNA-binding transcription factor activity"/>
    <property type="evidence" value="ECO:0007669"/>
    <property type="project" value="InterPro"/>
</dbReference>
<keyword evidence="1" id="KW-0805">Transcription regulation</keyword>
<evidence type="ECO:0000313" key="5">
    <source>
        <dbReference type="EMBL" id="NLR94663.1"/>
    </source>
</evidence>